<evidence type="ECO:0000313" key="1">
    <source>
        <dbReference type="EMBL" id="WDV09373.1"/>
    </source>
</evidence>
<dbReference type="KEGG" id="liu:OU989_22920"/>
<reference evidence="1" key="1">
    <citation type="submission" date="2022-11" db="EMBL/GenBank/DDBJ databases">
        <title>Lysinibacillus irui.</title>
        <authorList>
            <person name="Akintayo S.O."/>
        </authorList>
    </citation>
    <scope>NUCLEOTIDE SEQUENCE</scope>
    <source>
        <strain evidence="1">IRB4-01</strain>
        <plasmid evidence="1">unnamed</plasmid>
    </source>
</reference>
<keyword evidence="1" id="KW-0614">Plasmid</keyword>
<geneLocation type="plasmid" evidence="1 2">
    <name>unnamed</name>
</geneLocation>
<proteinExistence type="predicted"/>
<gene>
    <name evidence="1" type="ORF">OU989_22920</name>
</gene>
<dbReference type="EMBL" id="CP113528">
    <property type="protein sequence ID" value="WDV09373.1"/>
    <property type="molecule type" value="Genomic_DNA"/>
</dbReference>
<evidence type="ECO:0000313" key="2">
    <source>
        <dbReference type="Proteomes" id="UP001219585"/>
    </source>
</evidence>
<organism evidence="1 2">
    <name type="scientific">Lysinibacillus irui</name>
    <dbReference type="NCBI Taxonomy" id="2998077"/>
    <lineage>
        <taxon>Bacteria</taxon>
        <taxon>Bacillati</taxon>
        <taxon>Bacillota</taxon>
        <taxon>Bacilli</taxon>
        <taxon>Bacillales</taxon>
        <taxon>Bacillaceae</taxon>
        <taxon>Lysinibacillus</taxon>
    </lineage>
</organism>
<dbReference type="RefSeq" id="WP_274797584.1">
    <property type="nucleotide sequence ID" value="NZ_CP113528.1"/>
</dbReference>
<protein>
    <submittedName>
        <fullName evidence="1">Uncharacterized protein</fullName>
    </submittedName>
</protein>
<sequence>MVLEQFSLFDEEIYNKPTEKSNKKSIPIPEHEANLLNNHVLPLLQENGIKNEELKVCVRDVNESWMVIEAATKDICVTMTIWNNGNKDYIHYKSNIITEAYVKQYFTNRTKPSQIYYLEKMLERNTIKFLSK</sequence>
<accession>A0AAJ5UWG3</accession>
<dbReference type="Proteomes" id="UP001219585">
    <property type="component" value="Plasmid unnamed"/>
</dbReference>
<dbReference type="AlphaFoldDB" id="A0AAJ5UWG3"/>
<name>A0AAJ5UWG3_9BACI</name>